<dbReference type="EMBL" id="RCZI01000004">
    <property type="protein sequence ID" value="TPG25661.1"/>
    <property type="molecule type" value="Genomic_DNA"/>
</dbReference>
<evidence type="ECO:0000313" key="2">
    <source>
        <dbReference type="EMBL" id="TPG25661.1"/>
    </source>
</evidence>
<comment type="caution">
    <text evidence="2">The sequence shown here is derived from an EMBL/GenBank/DDBJ whole genome shotgun (WGS) entry which is preliminary data.</text>
</comment>
<feature type="region of interest" description="Disordered" evidence="1">
    <location>
        <begin position="224"/>
        <end position="243"/>
    </location>
</feature>
<organism evidence="2 3">
    <name type="scientific">Variovorax guangxiensis</name>
    <dbReference type="NCBI Taxonomy" id="1775474"/>
    <lineage>
        <taxon>Bacteria</taxon>
        <taxon>Pseudomonadati</taxon>
        <taxon>Pseudomonadota</taxon>
        <taxon>Betaproteobacteria</taxon>
        <taxon>Burkholderiales</taxon>
        <taxon>Comamonadaceae</taxon>
        <taxon>Variovorax</taxon>
    </lineage>
</organism>
<gene>
    <name evidence="2" type="ORF">EAH82_14565</name>
</gene>
<accession>A0A502DN81</accession>
<reference evidence="2 3" key="1">
    <citation type="journal article" date="2019" name="Environ. Microbiol.">
        <title>Species interactions and distinct microbial communities in high Arctic permafrost affected cryosols are associated with the CH4 and CO2 gas fluxes.</title>
        <authorList>
            <person name="Altshuler I."/>
            <person name="Hamel J."/>
            <person name="Turney S."/>
            <person name="Magnuson E."/>
            <person name="Levesque R."/>
            <person name="Greer C."/>
            <person name="Whyte L.G."/>
        </authorList>
    </citation>
    <scope>NUCLEOTIDE SEQUENCE [LARGE SCALE GENOMIC DNA]</scope>
    <source>
        <strain evidence="2 3">S06.C</strain>
    </source>
</reference>
<evidence type="ECO:0000256" key="1">
    <source>
        <dbReference type="SAM" id="MobiDB-lite"/>
    </source>
</evidence>
<name>A0A502DN81_9BURK</name>
<protein>
    <submittedName>
        <fullName evidence="2">Uncharacterized protein</fullName>
    </submittedName>
</protein>
<evidence type="ECO:0000313" key="3">
    <source>
        <dbReference type="Proteomes" id="UP000319212"/>
    </source>
</evidence>
<sequence>MTPSALVSDRSIAFYSAVRTAEPRTLALGYMDANQAFHPTALIIDSPGPAASTQIVVPGDKCAAVAGRQYDLSAVEQLYTLALTLDPLRQFSLAVCGNSASCPPSDKQPLAHAALLRALAAQRQLRAEAIGPYQPSMPRWAPVEITQAKRGGHDEVSVKLAGNRAAFEGATVAFSRRPHAGCIASIDAQGFAACVIEDPHGDEHSEDEENGPVIVTYSGKVLPGSTYPPNTGVIDKGSGPAGP</sequence>
<dbReference type="AlphaFoldDB" id="A0A502DN81"/>
<proteinExistence type="predicted"/>
<dbReference type="Proteomes" id="UP000319212">
    <property type="component" value="Unassembled WGS sequence"/>
</dbReference>